<dbReference type="NCBIfam" id="TIGR00453">
    <property type="entry name" value="ispD"/>
    <property type="match status" value="1"/>
</dbReference>
<accession>A0A1J6X425</accession>
<gene>
    <name evidence="7" type="primary">ispD</name>
    <name evidence="8" type="ORF">BHE18_00685</name>
</gene>
<evidence type="ECO:0000256" key="6">
    <source>
        <dbReference type="ARBA" id="ARBA00023229"/>
    </source>
</evidence>
<dbReference type="RefSeq" id="WP_071617099.1">
    <property type="nucleotide sequence ID" value="NZ_MINN01000066.1"/>
</dbReference>
<dbReference type="GO" id="GO:0050518">
    <property type="term" value="F:2-C-methyl-D-erythritol 4-phosphate cytidylyltransferase activity"/>
    <property type="evidence" value="ECO:0007669"/>
    <property type="project" value="UniProtKB-UniRule"/>
</dbReference>
<dbReference type="HAMAP" id="MF_00108">
    <property type="entry name" value="IspD"/>
    <property type="match status" value="1"/>
</dbReference>
<dbReference type="InterPro" id="IPR029044">
    <property type="entry name" value="Nucleotide-diphossugar_trans"/>
</dbReference>
<dbReference type="OrthoDB" id="9806837at2"/>
<dbReference type="SUPFAM" id="SSF53448">
    <property type="entry name" value="Nucleotide-diphospho-sugar transferases"/>
    <property type="match status" value="1"/>
</dbReference>
<proteinExistence type="inferred from homology"/>
<dbReference type="UniPathway" id="UPA00056">
    <property type="reaction ID" value="UER00093"/>
</dbReference>
<evidence type="ECO:0000313" key="9">
    <source>
        <dbReference type="Proteomes" id="UP000182062"/>
    </source>
</evidence>
<comment type="similarity">
    <text evidence="3 7">Belongs to the IspD/TarI cytidylyltransferase family. IspD subfamily.</text>
</comment>
<evidence type="ECO:0000256" key="3">
    <source>
        <dbReference type="ARBA" id="ARBA00009789"/>
    </source>
</evidence>
<sequence length="234" mass="25970">MEYRVVIPAAGQGKRMKAGKNKLLLELNNCPVIIHTLRVFDRDPACRGIYLAIHPGDRKTLQDLIRRFNIQKVVKLVDGGEERQHSVYNALLEIDEGIVLVHDGARPFIKQATIHHLTEEAESSGAAIAAVPVKDTIKKVKGGTVEETIERSSLWMVQTPQAFRLPLLKRAHSEAAENGFLGTDDASLAERIGIDVSVVESDYDNIKLTTPEDLYFAEAIVKKQEEMSGGNKYV</sequence>
<comment type="caution">
    <text evidence="8">The sequence shown here is derived from an EMBL/GenBank/DDBJ whole genome shotgun (WGS) entry which is preliminary data.</text>
</comment>
<dbReference type="EC" id="2.7.7.60" evidence="7"/>
<dbReference type="InterPro" id="IPR050088">
    <property type="entry name" value="IspD/TarI_cytidylyltransf_bact"/>
</dbReference>
<keyword evidence="4 7" id="KW-0808">Transferase</keyword>
<dbReference type="Gene3D" id="3.90.550.10">
    <property type="entry name" value="Spore Coat Polysaccharide Biosynthesis Protein SpsA, Chain A"/>
    <property type="match status" value="1"/>
</dbReference>
<evidence type="ECO:0000256" key="1">
    <source>
        <dbReference type="ARBA" id="ARBA00001282"/>
    </source>
</evidence>
<keyword evidence="6 7" id="KW-0414">Isoprene biosynthesis</keyword>
<dbReference type="PROSITE" id="PS01295">
    <property type="entry name" value="ISPD"/>
    <property type="match status" value="1"/>
</dbReference>
<reference evidence="8 9" key="1">
    <citation type="submission" date="2016-09" db="EMBL/GenBank/DDBJ databases">
        <title>Bacillus aquimaris SAMM genome sequence reveals colonization and biosurfactant production capacities.</title>
        <authorList>
            <person name="Waghmode S.R."/>
            <person name="Suryavanshi M.V."/>
        </authorList>
    </citation>
    <scope>NUCLEOTIDE SEQUENCE [LARGE SCALE GENOMIC DNA]</scope>
    <source>
        <strain evidence="8 9">SAMM</strain>
    </source>
</reference>
<comment type="function">
    <text evidence="7">Catalyzes the formation of 4-diphosphocytidyl-2-C-methyl-D-erythritol from CTP and 2-C-methyl-D-erythritol 4-phosphate (MEP).</text>
</comment>
<dbReference type="PANTHER" id="PTHR32125">
    <property type="entry name" value="2-C-METHYL-D-ERYTHRITOL 4-PHOSPHATE CYTIDYLYLTRANSFERASE, CHLOROPLASTIC"/>
    <property type="match status" value="1"/>
</dbReference>
<evidence type="ECO:0000256" key="2">
    <source>
        <dbReference type="ARBA" id="ARBA00004787"/>
    </source>
</evidence>
<evidence type="ECO:0000256" key="4">
    <source>
        <dbReference type="ARBA" id="ARBA00022679"/>
    </source>
</evidence>
<keyword evidence="9" id="KW-1185">Reference proteome</keyword>
<comment type="pathway">
    <text evidence="2 7">Isoprenoid biosynthesis; isopentenyl diphosphate biosynthesis via DXP pathway; isopentenyl diphosphate from 1-deoxy-D-xylulose 5-phosphate: step 2/6.</text>
</comment>
<evidence type="ECO:0000256" key="7">
    <source>
        <dbReference type="HAMAP-Rule" id="MF_00108"/>
    </source>
</evidence>
<feature type="site" description="Transition state stabilizer" evidence="7">
    <location>
        <position position="15"/>
    </location>
</feature>
<dbReference type="AlphaFoldDB" id="A0A1J6X425"/>
<dbReference type="GO" id="GO:0019288">
    <property type="term" value="P:isopentenyl diphosphate biosynthetic process, methylerythritol 4-phosphate pathway"/>
    <property type="evidence" value="ECO:0007669"/>
    <property type="project" value="UniProtKB-UniRule"/>
</dbReference>
<dbReference type="InterPro" id="IPR001228">
    <property type="entry name" value="IspD"/>
</dbReference>
<keyword evidence="5 7" id="KW-0548">Nucleotidyltransferase</keyword>
<feature type="site" description="Positions MEP for the nucleophilic attack" evidence="7">
    <location>
        <position position="207"/>
    </location>
</feature>
<dbReference type="PANTHER" id="PTHR32125:SF4">
    <property type="entry name" value="2-C-METHYL-D-ERYTHRITOL 4-PHOSPHATE CYTIDYLYLTRANSFERASE, CHLOROPLASTIC"/>
    <property type="match status" value="1"/>
</dbReference>
<dbReference type="Proteomes" id="UP000182062">
    <property type="component" value="Unassembled WGS sequence"/>
</dbReference>
<dbReference type="Pfam" id="PF01128">
    <property type="entry name" value="IspD"/>
    <property type="match status" value="1"/>
</dbReference>
<evidence type="ECO:0000256" key="5">
    <source>
        <dbReference type="ARBA" id="ARBA00022695"/>
    </source>
</evidence>
<dbReference type="CDD" id="cd02516">
    <property type="entry name" value="CDP-ME_synthetase"/>
    <property type="match status" value="1"/>
</dbReference>
<name>A0A1J6X425_9BACI</name>
<dbReference type="InterPro" id="IPR034683">
    <property type="entry name" value="IspD/TarI"/>
</dbReference>
<dbReference type="InterPro" id="IPR018294">
    <property type="entry name" value="ISPD_synthase_CS"/>
</dbReference>
<protein>
    <recommendedName>
        <fullName evidence="7">2-C-methyl-D-erythritol 4-phosphate cytidylyltransferase</fullName>
        <ecNumber evidence="7">2.7.7.60</ecNumber>
    </recommendedName>
    <alternativeName>
        <fullName evidence="7">4-diphosphocytidyl-2C-methyl-D-erythritol synthase</fullName>
    </alternativeName>
    <alternativeName>
        <fullName evidence="7">MEP cytidylyltransferase</fullName>
        <shortName evidence="7">MCT</shortName>
    </alternativeName>
</protein>
<comment type="catalytic activity">
    <reaction evidence="1 7">
        <text>2-C-methyl-D-erythritol 4-phosphate + CTP + H(+) = 4-CDP-2-C-methyl-D-erythritol + diphosphate</text>
        <dbReference type="Rhea" id="RHEA:13429"/>
        <dbReference type="ChEBI" id="CHEBI:15378"/>
        <dbReference type="ChEBI" id="CHEBI:33019"/>
        <dbReference type="ChEBI" id="CHEBI:37563"/>
        <dbReference type="ChEBI" id="CHEBI:57823"/>
        <dbReference type="ChEBI" id="CHEBI:58262"/>
        <dbReference type="EC" id="2.7.7.60"/>
    </reaction>
</comment>
<dbReference type="EMBL" id="MINN01000066">
    <property type="protein sequence ID" value="OIU72865.1"/>
    <property type="molecule type" value="Genomic_DNA"/>
</dbReference>
<feature type="site" description="Transition state stabilizer" evidence="7">
    <location>
        <position position="22"/>
    </location>
</feature>
<evidence type="ECO:0000313" key="8">
    <source>
        <dbReference type="EMBL" id="OIU72865.1"/>
    </source>
</evidence>
<dbReference type="FunFam" id="3.90.550.10:FF:000003">
    <property type="entry name" value="2-C-methyl-D-erythritol 4-phosphate cytidylyltransferase"/>
    <property type="match status" value="1"/>
</dbReference>
<feature type="site" description="Positions MEP for the nucleophilic attack" evidence="7">
    <location>
        <position position="151"/>
    </location>
</feature>
<organism evidence="8 9">
    <name type="scientific">Rossellomorea aquimaris</name>
    <dbReference type="NCBI Taxonomy" id="189382"/>
    <lineage>
        <taxon>Bacteria</taxon>
        <taxon>Bacillati</taxon>
        <taxon>Bacillota</taxon>
        <taxon>Bacilli</taxon>
        <taxon>Bacillales</taxon>
        <taxon>Bacillaceae</taxon>
        <taxon>Rossellomorea</taxon>
    </lineage>
</organism>